<dbReference type="EMBL" id="CM029051">
    <property type="protein sequence ID" value="KAG2563613.1"/>
    <property type="molecule type" value="Genomic_DNA"/>
</dbReference>
<feature type="compositionally biased region" description="Pro residues" evidence="1">
    <location>
        <begin position="8"/>
        <end position="17"/>
    </location>
</feature>
<organism evidence="2 3">
    <name type="scientific">Panicum virgatum</name>
    <name type="common">Blackwell switchgrass</name>
    <dbReference type="NCBI Taxonomy" id="38727"/>
    <lineage>
        <taxon>Eukaryota</taxon>
        <taxon>Viridiplantae</taxon>
        <taxon>Streptophyta</taxon>
        <taxon>Embryophyta</taxon>
        <taxon>Tracheophyta</taxon>
        <taxon>Spermatophyta</taxon>
        <taxon>Magnoliopsida</taxon>
        <taxon>Liliopsida</taxon>
        <taxon>Poales</taxon>
        <taxon>Poaceae</taxon>
        <taxon>PACMAD clade</taxon>
        <taxon>Panicoideae</taxon>
        <taxon>Panicodae</taxon>
        <taxon>Paniceae</taxon>
        <taxon>Panicinae</taxon>
        <taxon>Panicum</taxon>
        <taxon>Panicum sect. Hiantes</taxon>
    </lineage>
</organism>
<gene>
    <name evidence="2" type="ORF">PVAP13_8KG324026</name>
</gene>
<evidence type="ECO:0000313" key="3">
    <source>
        <dbReference type="Proteomes" id="UP000823388"/>
    </source>
</evidence>
<name>A0A8T0PNR7_PANVG</name>
<accession>A0A8T0PNR7</accession>
<evidence type="ECO:0000256" key="1">
    <source>
        <dbReference type="SAM" id="MobiDB-lite"/>
    </source>
</evidence>
<feature type="compositionally biased region" description="Low complexity" evidence="1">
    <location>
        <begin position="107"/>
        <end position="116"/>
    </location>
</feature>
<evidence type="ECO:0000313" key="2">
    <source>
        <dbReference type="EMBL" id="KAG2563613.1"/>
    </source>
</evidence>
<reference evidence="2" key="1">
    <citation type="submission" date="2020-05" db="EMBL/GenBank/DDBJ databases">
        <title>WGS assembly of Panicum virgatum.</title>
        <authorList>
            <person name="Lovell J.T."/>
            <person name="Jenkins J."/>
            <person name="Shu S."/>
            <person name="Juenger T.E."/>
            <person name="Schmutz J."/>
        </authorList>
    </citation>
    <scope>NUCLEOTIDE SEQUENCE</scope>
    <source>
        <strain evidence="2">AP13</strain>
    </source>
</reference>
<feature type="region of interest" description="Disordered" evidence="1">
    <location>
        <begin position="84"/>
        <end position="163"/>
    </location>
</feature>
<sequence>MGVSSPALPHPPAPRPQMHPLVPRGVGKELLGKKVEGDGRRSLGRIPAAAPSNAARSSPRRPSCPRAALDSPHQFAGELVLLDAALRPEPDPTTDARGEGAAGTRGDGAADAGLEAARCRRWRGRRPAGEGRRWWPAGKRREGRPRERRENGRERRGDGGRER</sequence>
<protein>
    <submittedName>
        <fullName evidence="2">Uncharacterized protein</fullName>
    </submittedName>
</protein>
<proteinExistence type="predicted"/>
<feature type="compositionally biased region" description="Basic and acidic residues" evidence="1">
    <location>
        <begin position="26"/>
        <end position="41"/>
    </location>
</feature>
<feature type="compositionally biased region" description="Basic and acidic residues" evidence="1">
    <location>
        <begin position="86"/>
        <end position="98"/>
    </location>
</feature>
<dbReference type="Proteomes" id="UP000823388">
    <property type="component" value="Chromosome 8K"/>
</dbReference>
<keyword evidence="3" id="KW-1185">Reference proteome</keyword>
<feature type="compositionally biased region" description="Basic and acidic residues" evidence="1">
    <location>
        <begin position="144"/>
        <end position="163"/>
    </location>
</feature>
<comment type="caution">
    <text evidence="2">The sequence shown here is derived from an EMBL/GenBank/DDBJ whole genome shotgun (WGS) entry which is preliminary data.</text>
</comment>
<feature type="region of interest" description="Disordered" evidence="1">
    <location>
        <begin position="1"/>
        <end position="72"/>
    </location>
</feature>
<feature type="compositionally biased region" description="Low complexity" evidence="1">
    <location>
        <begin position="47"/>
        <end position="68"/>
    </location>
</feature>
<dbReference type="AlphaFoldDB" id="A0A8T0PNR7"/>